<evidence type="ECO:0000256" key="1">
    <source>
        <dbReference type="SAM" id="MobiDB-lite"/>
    </source>
</evidence>
<dbReference type="OrthoDB" id="2427034at2"/>
<proteinExistence type="predicted"/>
<evidence type="ECO:0000313" key="4">
    <source>
        <dbReference type="Proteomes" id="UP000031972"/>
    </source>
</evidence>
<sequence>MNNRFSRPFLITLLLGAAAIFIPLILYFNWLHPLNSQLEDQQGLVENEQALVSALLENQLENPGEEVLTDSASLQKQIPVKPLTEQLLLDLEKAELLSNSFIESIAITETELSAAALQPAADPQMENPLDEPEEEATAVSAESSEEMALITEGLHKVSVSLTVQSPTYFELQRFLTVVEELPRIMEVEQIGFTDTGEVISLNDSAVDLSFSITIAAYYHPGLDELIEDLPSIDSPAPANKKTPLSTFPGEQEEEDESI</sequence>
<keyword evidence="2" id="KW-0472">Membrane</keyword>
<dbReference type="InterPro" id="IPR014717">
    <property type="entry name" value="Transl_elong_EF1B/ribsomal_bS6"/>
</dbReference>
<evidence type="ECO:0000256" key="2">
    <source>
        <dbReference type="SAM" id="Phobius"/>
    </source>
</evidence>
<dbReference type="PATRIC" id="fig|220754.4.peg.2895"/>
<organism evidence="3 4">
    <name type="scientific">Jeotgalibacillus campisalis</name>
    <dbReference type="NCBI Taxonomy" id="220754"/>
    <lineage>
        <taxon>Bacteria</taxon>
        <taxon>Bacillati</taxon>
        <taxon>Bacillota</taxon>
        <taxon>Bacilli</taxon>
        <taxon>Bacillales</taxon>
        <taxon>Caryophanaceae</taxon>
        <taxon>Jeotgalibacillus</taxon>
    </lineage>
</organism>
<keyword evidence="2" id="KW-0812">Transmembrane</keyword>
<keyword evidence="2" id="KW-1133">Transmembrane helix</keyword>
<gene>
    <name evidence="3" type="ORF">KR50_28810</name>
</gene>
<dbReference type="AlphaFoldDB" id="A0A0C2VP30"/>
<dbReference type="RefSeq" id="WP_041059826.1">
    <property type="nucleotide sequence ID" value="NZ_JXRR01000017.1"/>
</dbReference>
<comment type="caution">
    <text evidence="3">The sequence shown here is derived from an EMBL/GenBank/DDBJ whole genome shotgun (WGS) entry which is preliminary data.</text>
</comment>
<protein>
    <recommendedName>
        <fullName evidence="5">Pilus assembly protein PilO</fullName>
    </recommendedName>
</protein>
<dbReference type="Proteomes" id="UP000031972">
    <property type="component" value="Unassembled WGS sequence"/>
</dbReference>
<name>A0A0C2VP30_9BACL</name>
<evidence type="ECO:0008006" key="5">
    <source>
        <dbReference type="Google" id="ProtNLM"/>
    </source>
</evidence>
<feature type="transmembrane region" description="Helical" evidence="2">
    <location>
        <begin position="9"/>
        <end position="30"/>
    </location>
</feature>
<dbReference type="EMBL" id="JXRR01000017">
    <property type="protein sequence ID" value="KIL46206.1"/>
    <property type="molecule type" value="Genomic_DNA"/>
</dbReference>
<accession>A0A0C2VP30</accession>
<dbReference type="Gene3D" id="3.30.70.60">
    <property type="match status" value="1"/>
</dbReference>
<feature type="region of interest" description="Disordered" evidence="1">
    <location>
        <begin position="119"/>
        <end position="142"/>
    </location>
</feature>
<evidence type="ECO:0000313" key="3">
    <source>
        <dbReference type="EMBL" id="KIL46206.1"/>
    </source>
</evidence>
<reference evidence="3 4" key="1">
    <citation type="submission" date="2015-01" db="EMBL/GenBank/DDBJ databases">
        <title>Jeotgalibacillus campisalis genome sequencing.</title>
        <authorList>
            <person name="Goh K.M."/>
            <person name="Chan K.-G."/>
            <person name="Yaakop A.S."/>
            <person name="Ee R."/>
            <person name="Gan H.M."/>
            <person name="Chan C.S."/>
        </authorList>
    </citation>
    <scope>NUCLEOTIDE SEQUENCE [LARGE SCALE GENOMIC DNA]</scope>
    <source>
        <strain evidence="3 4">SF-57</strain>
    </source>
</reference>
<keyword evidence="4" id="KW-1185">Reference proteome</keyword>
<feature type="region of interest" description="Disordered" evidence="1">
    <location>
        <begin position="229"/>
        <end position="258"/>
    </location>
</feature>